<dbReference type="InterPro" id="IPR000073">
    <property type="entry name" value="AB_hydrolase_1"/>
</dbReference>
<dbReference type="RefSeq" id="WP_117363656.1">
    <property type="nucleotide sequence ID" value="NZ_CP024047.1"/>
</dbReference>
<feature type="domain" description="AB hydrolase-1" evidence="1">
    <location>
        <begin position="27"/>
        <end position="263"/>
    </location>
</feature>
<dbReference type="InterPro" id="IPR029058">
    <property type="entry name" value="AB_hydrolase_fold"/>
</dbReference>
<evidence type="ECO:0000313" key="2">
    <source>
        <dbReference type="EMBL" id="AXR77482.1"/>
    </source>
</evidence>
<organism evidence="2 3">
    <name type="scientific">Natrarchaeobaculum sulfurireducens</name>
    <dbReference type="NCBI Taxonomy" id="2044521"/>
    <lineage>
        <taxon>Archaea</taxon>
        <taxon>Methanobacteriati</taxon>
        <taxon>Methanobacteriota</taxon>
        <taxon>Stenosarchaea group</taxon>
        <taxon>Halobacteria</taxon>
        <taxon>Halobacteriales</taxon>
        <taxon>Natrialbaceae</taxon>
        <taxon>Natrarchaeobaculum</taxon>
    </lineage>
</organism>
<dbReference type="GO" id="GO:0016020">
    <property type="term" value="C:membrane"/>
    <property type="evidence" value="ECO:0007669"/>
    <property type="project" value="TreeGrafter"/>
</dbReference>
<dbReference type="PRINTS" id="PR00111">
    <property type="entry name" value="ABHYDROLASE"/>
</dbReference>
<dbReference type="InterPro" id="IPR050266">
    <property type="entry name" value="AB_hydrolase_sf"/>
</dbReference>
<dbReference type="EMBL" id="CP024047">
    <property type="protein sequence ID" value="AXR77482.1"/>
    <property type="molecule type" value="Genomic_DNA"/>
</dbReference>
<reference evidence="3" key="1">
    <citation type="submission" date="2017-10" db="EMBL/GenBank/DDBJ databases">
        <title>Phenotypic and genomic properties of facultatively anaerobic sulfur-reducing natronoarchaea from hypersaline soda lakes.</title>
        <authorList>
            <person name="Sorokin D.Y."/>
            <person name="Kublanov I.V."/>
            <person name="Roman P."/>
            <person name="Sinninghe Damste J.S."/>
            <person name="Golyshin P.N."/>
            <person name="Rojo D."/>
            <person name="Ciordia S."/>
            <person name="Mena Md.C."/>
            <person name="Ferrer M."/>
            <person name="Messina E."/>
            <person name="Smedile F."/>
            <person name="La Spada G."/>
            <person name="La Cono V."/>
            <person name="Yakimov M.M."/>
        </authorList>
    </citation>
    <scope>NUCLEOTIDE SEQUENCE [LARGE SCALE GENOMIC DNA]</scope>
    <source>
        <strain evidence="3">AArc1</strain>
    </source>
</reference>
<evidence type="ECO:0000313" key="3">
    <source>
        <dbReference type="Proteomes" id="UP000258707"/>
    </source>
</evidence>
<sequence length="272" mass="30443">MQSHTVTGGEGANLHVDETGQADGHSILFIHGYSQSRLSWDKQMHSDLADEYRLLAMDIRGHGNSDKPKNAYNRSSVWANDVQAVIDELELDQPVLAGWSYGGLILSDYISEYGTEHIAGLNFVGAISKTGTEDALAVIGDKYLNLIPGFESTDTQESVDTLETFVERCAYDELSPQDHYYFLGFNAVVPPHVREGLHTREVSHDSDLRKVDVPTLITHGEEDIIVLPAAAEEHAELIETSELSWFPETGHSPFWEQPERYNRELREFVEGL</sequence>
<dbReference type="InterPro" id="IPR000639">
    <property type="entry name" value="Epox_hydrolase-like"/>
</dbReference>
<dbReference type="KEGG" id="nan:AArc1_1141"/>
<protein>
    <submittedName>
        <fullName evidence="2">Alpha/beta superfamily hydrolase</fullName>
    </submittedName>
</protein>
<dbReference type="Pfam" id="PF12697">
    <property type="entry name" value="Abhydrolase_6"/>
    <property type="match status" value="1"/>
</dbReference>
<dbReference type="Gene3D" id="3.40.50.1820">
    <property type="entry name" value="alpha/beta hydrolase"/>
    <property type="match status" value="1"/>
</dbReference>
<dbReference type="PRINTS" id="PR00412">
    <property type="entry name" value="EPOXHYDRLASE"/>
</dbReference>
<dbReference type="SUPFAM" id="SSF53474">
    <property type="entry name" value="alpha/beta-Hydrolases"/>
    <property type="match status" value="1"/>
</dbReference>
<dbReference type="PANTHER" id="PTHR43798">
    <property type="entry name" value="MONOACYLGLYCEROL LIPASE"/>
    <property type="match status" value="1"/>
</dbReference>
<proteinExistence type="predicted"/>
<dbReference type="Proteomes" id="UP000258707">
    <property type="component" value="Chromosome"/>
</dbReference>
<dbReference type="PANTHER" id="PTHR43798:SF33">
    <property type="entry name" value="HYDROLASE, PUTATIVE (AFU_ORTHOLOGUE AFUA_2G14860)-RELATED"/>
    <property type="match status" value="1"/>
</dbReference>
<dbReference type="AlphaFoldDB" id="A0A346PD87"/>
<dbReference type="GeneID" id="37637953"/>
<keyword evidence="2" id="KW-0378">Hydrolase</keyword>
<dbReference type="GO" id="GO:0016787">
    <property type="term" value="F:hydrolase activity"/>
    <property type="evidence" value="ECO:0007669"/>
    <property type="project" value="UniProtKB-KW"/>
</dbReference>
<name>A0A346PD87_9EURY</name>
<evidence type="ECO:0000259" key="1">
    <source>
        <dbReference type="Pfam" id="PF12697"/>
    </source>
</evidence>
<accession>A0A346PD87</accession>
<gene>
    <name evidence="2" type="ORF">AArc1_1141</name>
</gene>